<evidence type="ECO:0000256" key="2">
    <source>
        <dbReference type="ARBA" id="ARBA00022771"/>
    </source>
</evidence>
<dbReference type="AlphaFoldDB" id="A0A7M7QVY2"/>
<evidence type="ECO:0000313" key="7">
    <source>
        <dbReference type="EnsemblMetazoa" id="XP_032454400"/>
    </source>
</evidence>
<accession>A0A7M7QVY2</accession>
<keyword evidence="4 5" id="KW-0238">DNA-binding</keyword>
<dbReference type="GeneID" id="116416784"/>
<feature type="domain" description="THAP-type" evidence="6">
    <location>
        <begin position="14"/>
        <end position="110"/>
    </location>
</feature>
<dbReference type="InterPro" id="IPR038441">
    <property type="entry name" value="THAP_Znf_sf"/>
</dbReference>
<keyword evidence="3" id="KW-0862">Zinc</keyword>
<dbReference type="GO" id="GO:0043565">
    <property type="term" value="F:sequence-specific DNA binding"/>
    <property type="evidence" value="ECO:0007669"/>
    <property type="project" value="InterPro"/>
</dbReference>
<dbReference type="OrthoDB" id="6598185at2759"/>
<dbReference type="EnsemblMetazoa" id="XM_032598509">
    <property type="protein sequence ID" value="XP_032454400"/>
    <property type="gene ID" value="LOC116416784"/>
</dbReference>
<evidence type="ECO:0000256" key="4">
    <source>
        <dbReference type="ARBA" id="ARBA00023125"/>
    </source>
</evidence>
<dbReference type="SUPFAM" id="SSF57716">
    <property type="entry name" value="Glucocorticoid receptor-like (DNA-binding domain)"/>
    <property type="match status" value="1"/>
</dbReference>
<keyword evidence="8" id="KW-1185">Reference proteome</keyword>
<evidence type="ECO:0000256" key="1">
    <source>
        <dbReference type="ARBA" id="ARBA00022723"/>
    </source>
</evidence>
<dbReference type="PANTHER" id="PTHR46600">
    <property type="entry name" value="THAP DOMAIN-CONTAINING"/>
    <property type="match status" value="1"/>
</dbReference>
<dbReference type="PROSITE" id="PS50950">
    <property type="entry name" value="ZF_THAP"/>
    <property type="match status" value="1"/>
</dbReference>
<dbReference type="InParanoid" id="A0A7M7QVY2"/>
<evidence type="ECO:0000256" key="3">
    <source>
        <dbReference type="ARBA" id="ARBA00022833"/>
    </source>
</evidence>
<organism evidence="7 8">
    <name type="scientific">Nasonia vitripennis</name>
    <name type="common">Parasitic wasp</name>
    <dbReference type="NCBI Taxonomy" id="7425"/>
    <lineage>
        <taxon>Eukaryota</taxon>
        <taxon>Metazoa</taxon>
        <taxon>Ecdysozoa</taxon>
        <taxon>Arthropoda</taxon>
        <taxon>Hexapoda</taxon>
        <taxon>Insecta</taxon>
        <taxon>Pterygota</taxon>
        <taxon>Neoptera</taxon>
        <taxon>Endopterygota</taxon>
        <taxon>Hymenoptera</taxon>
        <taxon>Apocrita</taxon>
        <taxon>Proctotrupomorpha</taxon>
        <taxon>Chalcidoidea</taxon>
        <taxon>Pteromalidae</taxon>
        <taxon>Pteromalinae</taxon>
        <taxon>Nasonia</taxon>
    </lineage>
</organism>
<evidence type="ECO:0000313" key="8">
    <source>
        <dbReference type="Proteomes" id="UP000002358"/>
    </source>
</evidence>
<keyword evidence="2 5" id="KW-0863">Zinc-finger</keyword>
<evidence type="ECO:0000259" key="6">
    <source>
        <dbReference type="PROSITE" id="PS50950"/>
    </source>
</evidence>
<dbReference type="RefSeq" id="XP_032454400.1">
    <property type="nucleotide sequence ID" value="XM_032598509.1"/>
</dbReference>
<dbReference type="Pfam" id="PF05485">
    <property type="entry name" value="THAP"/>
    <property type="match status" value="1"/>
</dbReference>
<dbReference type="Gene3D" id="6.20.210.20">
    <property type="entry name" value="THAP domain"/>
    <property type="match status" value="1"/>
</dbReference>
<evidence type="ECO:0000256" key="5">
    <source>
        <dbReference type="PROSITE-ProRule" id="PRU00309"/>
    </source>
</evidence>
<sequence length="218" mass="25053">MEVGEFAPRPKSCNRDYCAVKGCESNAAKNSSLSFHRFPRPNGRFVSSQNIFNNSEKIDLFQAWKIILKITNITERKTVCSRHFLKSDYFFPDAHSCRRRLKKDAVPSCYLPGDNRKKVNEIRNKARWQRRMQRSNMNKNVTTSIKKSAKASASIAAVLKFLGANVLWNFFFHSTSLLLDFVYILFADCVKDDQWYSGNSLVELALQISVYICIVSLS</sequence>
<reference evidence="7" key="1">
    <citation type="submission" date="2021-01" db="UniProtKB">
        <authorList>
            <consortium name="EnsemblMetazoa"/>
        </authorList>
    </citation>
    <scope>IDENTIFICATION</scope>
</reference>
<keyword evidence="1" id="KW-0479">Metal-binding</keyword>
<dbReference type="InterPro" id="IPR006612">
    <property type="entry name" value="THAP_Znf"/>
</dbReference>
<dbReference type="Proteomes" id="UP000002358">
    <property type="component" value="Chromosome 3"/>
</dbReference>
<dbReference type="GO" id="GO:0008270">
    <property type="term" value="F:zinc ion binding"/>
    <property type="evidence" value="ECO:0007669"/>
    <property type="project" value="UniProtKB-KW"/>
</dbReference>
<name>A0A7M7QVY2_NASVI</name>
<dbReference type="PANTHER" id="PTHR46600:SF11">
    <property type="entry name" value="THAP DOMAIN-CONTAINING PROTEIN 10"/>
    <property type="match status" value="1"/>
</dbReference>
<protein>
    <recommendedName>
        <fullName evidence="6">THAP-type domain-containing protein</fullName>
    </recommendedName>
</protein>
<dbReference type="SMART" id="SM00980">
    <property type="entry name" value="THAP"/>
    <property type="match status" value="1"/>
</dbReference>
<dbReference type="InterPro" id="IPR026516">
    <property type="entry name" value="THAP1/10"/>
</dbReference>
<proteinExistence type="predicted"/>